<dbReference type="InterPro" id="IPR023614">
    <property type="entry name" value="Porin_dom_sf"/>
</dbReference>
<dbReference type="RefSeq" id="WP_006262917.1">
    <property type="nucleotide sequence ID" value="NZ_JH590837.1"/>
</dbReference>
<feature type="chain" id="PRO_5043842236" description="Phosphate-selective porin O and P" evidence="1">
    <location>
        <begin position="19"/>
        <end position="411"/>
    </location>
</feature>
<evidence type="ECO:0000313" key="3">
    <source>
        <dbReference type="Proteomes" id="UP000004834"/>
    </source>
</evidence>
<reference evidence="2 3" key="1">
    <citation type="submission" date="2011-11" db="EMBL/GenBank/DDBJ databases">
        <title>The Genome Sequence of Myroides odoratimimus CIP 101113.</title>
        <authorList>
            <person name="Earl A."/>
            <person name="Ward D."/>
            <person name="Feldgarden M."/>
            <person name="Gevers D."/>
            <person name="Huys G."/>
            <person name="Young S.K."/>
            <person name="Zeng Q."/>
            <person name="Gargeya S."/>
            <person name="Fitzgerald M."/>
            <person name="Haas B."/>
            <person name="Abouelleil A."/>
            <person name="Alvarado L."/>
            <person name="Arachchi H.M."/>
            <person name="Berlin A."/>
            <person name="Brown A."/>
            <person name="Chapman S.B."/>
            <person name="Chen Z."/>
            <person name="Dunbar C."/>
            <person name="Freedman E."/>
            <person name="Gearin G."/>
            <person name="Goldberg J."/>
            <person name="Griggs A."/>
            <person name="Gujja S."/>
            <person name="Heiman D."/>
            <person name="Howarth C."/>
            <person name="Larson L."/>
            <person name="Lui A."/>
            <person name="MacDonald P.J.P."/>
            <person name="Montmayeur A."/>
            <person name="Murphy C."/>
            <person name="Neiman D."/>
            <person name="Pearson M."/>
            <person name="Priest M."/>
            <person name="Roberts A."/>
            <person name="Saif S."/>
            <person name="Shea T."/>
            <person name="Shenoy N."/>
            <person name="Sisk P."/>
            <person name="Stolte C."/>
            <person name="Sykes S."/>
            <person name="Wortman J."/>
            <person name="Nusbaum C."/>
            <person name="Birren B."/>
        </authorList>
    </citation>
    <scope>NUCLEOTIDE SEQUENCE [LARGE SCALE GENOMIC DNA]</scope>
    <source>
        <strain evidence="2 3">CIP 101113</strain>
    </source>
</reference>
<dbReference type="Pfam" id="PF07396">
    <property type="entry name" value="Porin_O_P"/>
    <property type="match status" value="1"/>
</dbReference>
<sequence>MKKLLQCLFLLCPMLITAQDIKHETTSNELKLEQLPYYSYGKGLGMTSADSIFQLNIRFRMQNRLTFNENDGEKNTYEGEIRRLRLRLDGFVGSPKFLYVIQLSFAPKDLGTTKENEPINIIRDAALTYRPNENWNFIFGQTKLPGNRQRINSSGALQLTDRSINNSKFNIDRDFGIQAYYLREKKNEFGYNIKTAVSTGRGRNFSGSESDSYALTGRVELFPLGSFSKNGAFFEGDLAREATPKLMLSGTFHRNNNAMKSQGQTGNKLGEAKSFNSLMLDGIVKYNGWAGMVSYMNRTLDDALSLNNLEDPTAGYNYIFAGQGMDYQLSYIFPSNYEIIGRVSTQTMKDQLHKNTDFNLPNTTQFSLGANKYLWEHTFKLQAELTYDKQKFYQGPTKNNWYFRLQFEIGI</sequence>
<dbReference type="AlphaFoldDB" id="A0AAV3F5H5"/>
<dbReference type="Proteomes" id="UP000004834">
    <property type="component" value="Unassembled WGS sequence"/>
</dbReference>
<accession>A0AAV3F5H5</accession>
<organism evidence="2 3">
    <name type="scientific">Myroides odoratimimus CIP 101113</name>
    <dbReference type="NCBI Taxonomy" id="883154"/>
    <lineage>
        <taxon>Bacteria</taxon>
        <taxon>Pseudomonadati</taxon>
        <taxon>Bacteroidota</taxon>
        <taxon>Flavobacteriia</taxon>
        <taxon>Flavobacteriales</taxon>
        <taxon>Flavobacteriaceae</taxon>
        <taxon>Myroides</taxon>
    </lineage>
</organism>
<comment type="caution">
    <text evidence="2">The sequence shown here is derived from an EMBL/GenBank/DDBJ whole genome shotgun (WGS) entry which is preliminary data.</text>
</comment>
<feature type="signal peptide" evidence="1">
    <location>
        <begin position="1"/>
        <end position="18"/>
    </location>
</feature>
<evidence type="ECO:0000256" key="1">
    <source>
        <dbReference type="SAM" id="SignalP"/>
    </source>
</evidence>
<dbReference type="EMBL" id="AGEE01000007">
    <property type="protein sequence ID" value="EHO14183.1"/>
    <property type="molecule type" value="Genomic_DNA"/>
</dbReference>
<proteinExistence type="predicted"/>
<evidence type="ECO:0008006" key="4">
    <source>
        <dbReference type="Google" id="ProtNLM"/>
    </source>
</evidence>
<dbReference type="Gene3D" id="2.40.160.10">
    <property type="entry name" value="Porin"/>
    <property type="match status" value="1"/>
</dbReference>
<gene>
    <name evidence="2" type="ORF">HMPREF9715_00854</name>
</gene>
<dbReference type="SUPFAM" id="SSF56935">
    <property type="entry name" value="Porins"/>
    <property type="match status" value="1"/>
</dbReference>
<protein>
    <recommendedName>
        <fullName evidence="4">Phosphate-selective porin O and P</fullName>
    </recommendedName>
</protein>
<name>A0AAV3F5H5_9FLAO</name>
<evidence type="ECO:0000313" key="2">
    <source>
        <dbReference type="EMBL" id="EHO14183.1"/>
    </source>
</evidence>
<keyword evidence="1" id="KW-0732">Signal</keyword>
<dbReference type="InterPro" id="IPR010870">
    <property type="entry name" value="Porin_O/P"/>
</dbReference>